<dbReference type="Pfam" id="PF01368">
    <property type="entry name" value="DHH"/>
    <property type="match status" value="1"/>
</dbReference>
<evidence type="ECO:0000313" key="4">
    <source>
        <dbReference type="Proteomes" id="UP001164965"/>
    </source>
</evidence>
<dbReference type="InterPro" id="IPR051319">
    <property type="entry name" value="Oligoribo/pAp-PDE_c-di-AMP_PDE"/>
</dbReference>
<gene>
    <name evidence="3" type="ORF">RHODO2019_05025</name>
</gene>
<reference evidence="3" key="1">
    <citation type="submission" date="2022-10" db="EMBL/GenBank/DDBJ databases">
        <title>Rhodococcus sp.75.</title>
        <authorList>
            <person name="Sun M."/>
        </authorList>
    </citation>
    <scope>NUCLEOTIDE SEQUENCE</scope>
    <source>
        <strain evidence="3">75</strain>
    </source>
</reference>
<dbReference type="PANTHER" id="PTHR47618:SF1">
    <property type="entry name" value="BIFUNCTIONAL OLIGORIBONUCLEASE AND PAP PHOSPHATASE NRNA"/>
    <property type="match status" value="1"/>
</dbReference>
<protein>
    <submittedName>
        <fullName evidence="3">Bifunctional oligoribonuclease/PAP phosphatase NrnA</fullName>
    </submittedName>
</protein>
<accession>A0ABY6P2D2</accession>
<dbReference type="RefSeq" id="WP_265383911.1">
    <property type="nucleotide sequence ID" value="NZ_CP110615.1"/>
</dbReference>
<name>A0ABY6P2D2_9NOCA</name>
<dbReference type="PANTHER" id="PTHR47618">
    <property type="entry name" value="BIFUNCTIONAL OLIGORIBONUCLEASE AND PAP PHOSPHATASE NRNA"/>
    <property type="match status" value="1"/>
</dbReference>
<evidence type="ECO:0000313" key="3">
    <source>
        <dbReference type="EMBL" id="UZJ25807.1"/>
    </source>
</evidence>
<dbReference type="Gene3D" id="3.10.310.30">
    <property type="match status" value="1"/>
</dbReference>
<feature type="domain" description="DHHA1" evidence="2">
    <location>
        <begin position="237"/>
        <end position="318"/>
    </location>
</feature>
<dbReference type="InterPro" id="IPR038763">
    <property type="entry name" value="DHH_sf"/>
</dbReference>
<dbReference type="InterPro" id="IPR003156">
    <property type="entry name" value="DHHA1_dom"/>
</dbReference>
<dbReference type="InterPro" id="IPR001667">
    <property type="entry name" value="DDH_dom"/>
</dbReference>
<dbReference type="Pfam" id="PF02272">
    <property type="entry name" value="DHHA1"/>
    <property type="match status" value="1"/>
</dbReference>
<proteinExistence type="predicted"/>
<sequence>MTTVSGTETDARGAAELLEQATSVTVVCHVNPDADALGSALALGTALRRRGTPVQVAFADPAETPESLRTLPGGDLLVAPGEVSHEVDVLVVVDCGSAGRMGALRDRMSGAREVLVVDHHVSNARFGSINLVDGAAESTTVLVCEVLDAWGVPLDRDLAHCLYAGLVTDTASFRWARPATHELAARLLATGIDPVDVSRPLMDTHPFGWLGMLASVLGSAGLHREAAGGLGLAHAVVRCSDREGMRAEETESVVDLVRTASEAEVAAVLKEGPPRQWSVSLRAKSVVDVSAVAALLGGGGHRRSAGYTARGSSEDVLAALRTALG</sequence>
<feature type="domain" description="DDH" evidence="1">
    <location>
        <begin position="24"/>
        <end position="165"/>
    </location>
</feature>
<keyword evidence="4" id="KW-1185">Reference proteome</keyword>
<evidence type="ECO:0000259" key="2">
    <source>
        <dbReference type="Pfam" id="PF02272"/>
    </source>
</evidence>
<organism evidence="3 4">
    <name type="scientific">Rhodococcus antarcticus</name>
    <dbReference type="NCBI Taxonomy" id="2987751"/>
    <lineage>
        <taxon>Bacteria</taxon>
        <taxon>Bacillati</taxon>
        <taxon>Actinomycetota</taxon>
        <taxon>Actinomycetes</taxon>
        <taxon>Mycobacteriales</taxon>
        <taxon>Nocardiaceae</taxon>
        <taxon>Rhodococcus</taxon>
    </lineage>
</organism>
<dbReference type="SUPFAM" id="SSF64182">
    <property type="entry name" value="DHH phosphoesterases"/>
    <property type="match status" value="1"/>
</dbReference>
<dbReference type="EMBL" id="CP110615">
    <property type="protein sequence ID" value="UZJ25807.1"/>
    <property type="molecule type" value="Genomic_DNA"/>
</dbReference>
<dbReference type="Gene3D" id="3.90.1640.10">
    <property type="entry name" value="inorganic pyrophosphatase (n-terminal core)"/>
    <property type="match status" value="1"/>
</dbReference>
<dbReference type="Proteomes" id="UP001164965">
    <property type="component" value="Chromosome"/>
</dbReference>
<evidence type="ECO:0000259" key="1">
    <source>
        <dbReference type="Pfam" id="PF01368"/>
    </source>
</evidence>